<dbReference type="Proteomes" id="UP000885364">
    <property type="component" value="Unassembled WGS sequence"/>
</dbReference>
<sequence length="216" mass="24154">MIHSNFHQGSVLAVGAHPDDIELGCGATLSRHIEEGIHVVAAVMTAGRKGTDSNEYNRAEESRRALAHLGVQSVFCFDFDDTLLGHQLDGLITSLESVMMNKIPAGISFSRVYTMCPSDRHQDHRAVYDATIVACRSVGQILTYETPSSWSFFQPNVFSDIAYHHLDNKLRAILEHKSQQHRIYMQPDQIRSVARFRGLQAGCEMVEAFAVHKMVI</sequence>
<proteinExistence type="predicted"/>
<accession>A0A3I6SDP7</accession>
<reference evidence="1" key="1">
    <citation type="submission" date="2018-11" db="EMBL/GenBank/DDBJ databases">
        <authorList>
            <consortium name="PulseNet: The National Subtyping Network for Foodborne Disease Surveillance"/>
            <person name="Tarr C.L."/>
            <person name="Trees E."/>
            <person name="Katz L.S."/>
            <person name="Carleton-Romer H.A."/>
            <person name="Stroika S."/>
            <person name="Kucerova Z."/>
            <person name="Roache K.F."/>
            <person name="Sabol A.L."/>
            <person name="Besser J."/>
            <person name="Gerner-Smidt P."/>
        </authorList>
    </citation>
    <scope>NUCLEOTIDE SEQUENCE [LARGE SCALE GENOMIC DNA]</scope>
    <source>
        <strain evidence="1">PNUSAS059688</strain>
    </source>
</reference>
<dbReference type="SUPFAM" id="SSF102588">
    <property type="entry name" value="LmbE-like"/>
    <property type="match status" value="1"/>
</dbReference>
<dbReference type="PANTHER" id="PTHR12993:SF30">
    <property type="entry name" value="N-ACETYL-ALPHA-D-GLUCOSAMINYL L-MALATE DEACETYLASE 1"/>
    <property type="match status" value="1"/>
</dbReference>
<dbReference type="Pfam" id="PF02585">
    <property type="entry name" value="PIG-L"/>
    <property type="match status" value="1"/>
</dbReference>
<gene>
    <name evidence="1" type="ORF">EEM47_23935</name>
</gene>
<name>A0A3I6SDP7_SALER</name>
<protein>
    <submittedName>
        <fullName evidence="1">PIG-L family deacetylase</fullName>
    </submittedName>
</protein>
<dbReference type="InterPro" id="IPR024078">
    <property type="entry name" value="LmbE-like_dom_sf"/>
</dbReference>
<dbReference type="AlphaFoldDB" id="A0A3I6SDP7"/>
<organism evidence="1">
    <name type="scientific">Salmonella enterica</name>
    <name type="common">Salmonella choleraesuis</name>
    <dbReference type="NCBI Taxonomy" id="28901"/>
    <lineage>
        <taxon>Bacteria</taxon>
        <taxon>Pseudomonadati</taxon>
        <taxon>Pseudomonadota</taxon>
        <taxon>Gammaproteobacteria</taxon>
        <taxon>Enterobacterales</taxon>
        <taxon>Enterobacteriaceae</taxon>
        <taxon>Salmonella</taxon>
    </lineage>
</organism>
<dbReference type="GO" id="GO:0016811">
    <property type="term" value="F:hydrolase activity, acting on carbon-nitrogen (but not peptide) bonds, in linear amides"/>
    <property type="evidence" value="ECO:0007669"/>
    <property type="project" value="TreeGrafter"/>
</dbReference>
<comment type="caution">
    <text evidence="1">The sequence shown here is derived from an EMBL/GenBank/DDBJ whole genome shotgun (WGS) entry which is preliminary data.</text>
</comment>
<dbReference type="PANTHER" id="PTHR12993">
    <property type="entry name" value="N-ACETYLGLUCOSAMINYL-PHOSPHATIDYLINOSITOL DE-N-ACETYLASE-RELATED"/>
    <property type="match status" value="1"/>
</dbReference>
<dbReference type="EMBL" id="ROVY01000169">
    <property type="protein sequence ID" value="MHI24763.1"/>
    <property type="molecule type" value="Genomic_DNA"/>
</dbReference>
<dbReference type="Gene3D" id="3.40.50.10320">
    <property type="entry name" value="LmbE-like"/>
    <property type="match status" value="1"/>
</dbReference>
<dbReference type="InterPro" id="IPR003737">
    <property type="entry name" value="GlcNAc_PI_deacetylase-related"/>
</dbReference>
<evidence type="ECO:0000313" key="1">
    <source>
        <dbReference type="EMBL" id="MHI24763.1"/>
    </source>
</evidence>